<name>A0A3N1ZT41_9ACTN</name>
<gene>
    <name evidence="1" type="ORF">EDD41_1205</name>
</gene>
<comment type="caution">
    <text evidence="1">The sequence shown here is derived from an EMBL/GenBank/DDBJ whole genome shotgun (WGS) entry which is preliminary data.</text>
</comment>
<dbReference type="AlphaFoldDB" id="A0A3N1ZT41"/>
<dbReference type="EMBL" id="RKHG01000001">
    <property type="protein sequence ID" value="ROR54023.1"/>
    <property type="molecule type" value="Genomic_DNA"/>
</dbReference>
<dbReference type="Proteomes" id="UP000275749">
    <property type="component" value="Unassembled WGS sequence"/>
</dbReference>
<protein>
    <submittedName>
        <fullName evidence="1">Uncharacterized protein</fullName>
    </submittedName>
</protein>
<organism evidence="1 2">
    <name type="scientific">Luteococcus japonicus</name>
    <dbReference type="NCBI Taxonomy" id="33984"/>
    <lineage>
        <taxon>Bacteria</taxon>
        <taxon>Bacillati</taxon>
        <taxon>Actinomycetota</taxon>
        <taxon>Actinomycetes</taxon>
        <taxon>Propionibacteriales</taxon>
        <taxon>Propionibacteriaceae</taxon>
        <taxon>Luteococcus</taxon>
    </lineage>
</organism>
<accession>A0A3N1ZT41</accession>
<proteinExistence type="predicted"/>
<reference evidence="1 2" key="1">
    <citation type="submission" date="2018-11" db="EMBL/GenBank/DDBJ databases">
        <title>Sequencing the genomes of 1000 actinobacteria strains.</title>
        <authorList>
            <person name="Klenk H.-P."/>
        </authorList>
    </citation>
    <scope>NUCLEOTIDE SEQUENCE [LARGE SCALE GENOMIC DNA]</scope>
    <source>
        <strain evidence="1 2">DSM 10546</strain>
    </source>
</reference>
<evidence type="ECO:0000313" key="2">
    <source>
        <dbReference type="Proteomes" id="UP000275749"/>
    </source>
</evidence>
<evidence type="ECO:0000313" key="1">
    <source>
        <dbReference type="EMBL" id="ROR54023.1"/>
    </source>
</evidence>
<sequence length="59" mass="6592">MAAYGADFSHDEVMRMVAQRLEYLADLSAAKAVELGKPHLAEHASAYRADLEWVRRCLG</sequence>